<evidence type="ECO:0000256" key="2">
    <source>
        <dbReference type="SAM" id="MobiDB-lite"/>
    </source>
</evidence>
<evidence type="ECO:0000313" key="5">
    <source>
        <dbReference type="Proteomes" id="UP000482800"/>
    </source>
</evidence>
<dbReference type="InterPro" id="IPR051785">
    <property type="entry name" value="MMCE/EMCE_epimerase"/>
</dbReference>
<name>A0A6V8K4V9_9ACTN</name>
<dbReference type="SUPFAM" id="SSF51182">
    <property type="entry name" value="RmlC-like cupins"/>
    <property type="match status" value="1"/>
</dbReference>
<comment type="caution">
    <text evidence="4">The sequence shown here is derived from an EMBL/GenBank/DDBJ whole genome shotgun (WGS) entry which is preliminary data.</text>
</comment>
<reference evidence="4 5" key="1">
    <citation type="submission" date="2020-03" db="EMBL/GenBank/DDBJ databases">
        <title>Whole genome shotgun sequence of Phytohabitans houttuyneae NBRC 108639.</title>
        <authorList>
            <person name="Komaki H."/>
            <person name="Tamura T."/>
        </authorList>
    </citation>
    <scope>NUCLEOTIDE SEQUENCE [LARGE SCALE GENOMIC DNA]</scope>
    <source>
        <strain evidence="4 5">NBRC 108639</strain>
    </source>
</reference>
<protein>
    <recommendedName>
        <fullName evidence="3">VOC domain-containing protein</fullName>
    </recommendedName>
</protein>
<sequence length="328" mass="35021">MAGTLLQQTPPGGFIAGPTDDLIAAVRQVIGMRADWARTAELVADQLRAHLPGPDVLTPAQRRGQPDRPAGHVLHAEPDGTFSILGLVWRPGQTTRIHDHITWCVVGVLQGVEHEDLYDDQLNLTGTRENPVGEVSGFARRATSTGSATPAPAPPSACTSTAPTSPGSGPAPAATTTERRRTTMLKRMDNVLIVVDDLAATIAFFVELGMELEGQTTVEGESVDKVVGLDGVRADIAMVRTPDGHSRVELTKFHTPAAISGEPKDAPANTLGMRRIMFAVEDIEDVVARLRTHGAELVGELVQYENSYRLCNVRGPEGIVVALAEQLN</sequence>
<dbReference type="InterPro" id="IPR014710">
    <property type="entry name" value="RmlC-like_jellyroll"/>
</dbReference>
<dbReference type="EMBL" id="BLPF01000001">
    <property type="protein sequence ID" value="GFJ78764.1"/>
    <property type="molecule type" value="Genomic_DNA"/>
</dbReference>
<dbReference type="Gene3D" id="3.10.180.10">
    <property type="entry name" value="2,3-Dihydroxybiphenyl 1,2-Dioxygenase, domain 1"/>
    <property type="match status" value="1"/>
</dbReference>
<dbReference type="InterPro" id="IPR011051">
    <property type="entry name" value="RmlC_Cupin_sf"/>
</dbReference>
<dbReference type="PROSITE" id="PS51819">
    <property type="entry name" value="VOC"/>
    <property type="match status" value="1"/>
</dbReference>
<accession>A0A6V8K4V9</accession>
<dbReference type="AlphaFoldDB" id="A0A6V8K4V9"/>
<dbReference type="InterPro" id="IPR037523">
    <property type="entry name" value="VOC_core"/>
</dbReference>
<keyword evidence="1" id="KW-0479">Metal-binding</keyword>
<dbReference type="InterPro" id="IPR004360">
    <property type="entry name" value="Glyas_Fos-R_dOase_dom"/>
</dbReference>
<dbReference type="PANTHER" id="PTHR43048:SF5">
    <property type="entry name" value="BLR5325 PROTEIN"/>
    <property type="match status" value="1"/>
</dbReference>
<gene>
    <name evidence="4" type="ORF">Phou_029440</name>
</gene>
<feature type="compositionally biased region" description="Low complexity" evidence="2">
    <location>
        <begin position="142"/>
        <end position="176"/>
    </location>
</feature>
<dbReference type="InterPro" id="IPR029068">
    <property type="entry name" value="Glyas_Bleomycin-R_OHBP_Dase"/>
</dbReference>
<dbReference type="Gene3D" id="2.60.120.10">
    <property type="entry name" value="Jelly Rolls"/>
    <property type="match status" value="1"/>
</dbReference>
<keyword evidence="5" id="KW-1185">Reference proteome</keyword>
<reference evidence="4 5" key="2">
    <citation type="submission" date="2020-03" db="EMBL/GenBank/DDBJ databases">
        <authorList>
            <person name="Ichikawa N."/>
            <person name="Kimura A."/>
            <person name="Kitahashi Y."/>
            <person name="Uohara A."/>
        </authorList>
    </citation>
    <scope>NUCLEOTIDE SEQUENCE [LARGE SCALE GENOMIC DNA]</scope>
    <source>
        <strain evidence="4 5">NBRC 108639</strain>
    </source>
</reference>
<dbReference type="GO" id="GO:0004493">
    <property type="term" value="F:methylmalonyl-CoA epimerase activity"/>
    <property type="evidence" value="ECO:0007669"/>
    <property type="project" value="TreeGrafter"/>
</dbReference>
<dbReference type="Proteomes" id="UP000482800">
    <property type="component" value="Unassembled WGS sequence"/>
</dbReference>
<feature type="region of interest" description="Disordered" evidence="2">
    <location>
        <begin position="140"/>
        <end position="178"/>
    </location>
</feature>
<dbReference type="PANTHER" id="PTHR43048">
    <property type="entry name" value="METHYLMALONYL-COA EPIMERASE"/>
    <property type="match status" value="1"/>
</dbReference>
<dbReference type="SUPFAM" id="SSF54593">
    <property type="entry name" value="Glyoxalase/Bleomycin resistance protein/Dihydroxybiphenyl dioxygenase"/>
    <property type="match status" value="1"/>
</dbReference>
<proteinExistence type="predicted"/>
<evidence type="ECO:0000259" key="3">
    <source>
        <dbReference type="PROSITE" id="PS51819"/>
    </source>
</evidence>
<dbReference type="Pfam" id="PF00903">
    <property type="entry name" value="Glyoxalase"/>
    <property type="match status" value="1"/>
</dbReference>
<organism evidence="4 5">
    <name type="scientific">Phytohabitans houttuyneae</name>
    <dbReference type="NCBI Taxonomy" id="1076126"/>
    <lineage>
        <taxon>Bacteria</taxon>
        <taxon>Bacillati</taxon>
        <taxon>Actinomycetota</taxon>
        <taxon>Actinomycetes</taxon>
        <taxon>Micromonosporales</taxon>
        <taxon>Micromonosporaceae</taxon>
    </lineage>
</organism>
<feature type="domain" description="VOC" evidence="3">
    <location>
        <begin position="187"/>
        <end position="326"/>
    </location>
</feature>
<dbReference type="RefSeq" id="WP_246273541.1">
    <property type="nucleotide sequence ID" value="NZ_BLPF01000001.1"/>
</dbReference>
<dbReference type="CDD" id="cd08353">
    <property type="entry name" value="VOC_like"/>
    <property type="match status" value="1"/>
</dbReference>
<dbReference type="GO" id="GO:0046872">
    <property type="term" value="F:metal ion binding"/>
    <property type="evidence" value="ECO:0007669"/>
    <property type="project" value="UniProtKB-KW"/>
</dbReference>
<evidence type="ECO:0000313" key="4">
    <source>
        <dbReference type="EMBL" id="GFJ78764.1"/>
    </source>
</evidence>
<dbReference type="GO" id="GO:0046491">
    <property type="term" value="P:L-methylmalonyl-CoA metabolic process"/>
    <property type="evidence" value="ECO:0007669"/>
    <property type="project" value="TreeGrafter"/>
</dbReference>
<evidence type="ECO:0000256" key="1">
    <source>
        <dbReference type="ARBA" id="ARBA00022723"/>
    </source>
</evidence>